<dbReference type="AlphaFoldDB" id="A0A2N7X7U9"/>
<evidence type="ECO:0000313" key="2">
    <source>
        <dbReference type="Proteomes" id="UP000235777"/>
    </source>
</evidence>
<organism evidence="1 2">
    <name type="scientific">Trinickia symbiotica</name>
    <dbReference type="NCBI Taxonomy" id="863227"/>
    <lineage>
        <taxon>Bacteria</taxon>
        <taxon>Pseudomonadati</taxon>
        <taxon>Pseudomonadota</taxon>
        <taxon>Betaproteobacteria</taxon>
        <taxon>Burkholderiales</taxon>
        <taxon>Burkholderiaceae</taxon>
        <taxon>Trinickia</taxon>
    </lineage>
</organism>
<gene>
    <name evidence="1" type="ORF">C0Z20_06955</name>
</gene>
<reference evidence="1 2" key="1">
    <citation type="submission" date="2018-01" db="EMBL/GenBank/DDBJ databases">
        <title>Whole genome analyses suggest that Burkholderia sensu lato contains two further novel genera in the rhizoxinica-symbiotica group Mycetohabitans gen. nov., and Trinickia gen. nov.: implications for the evolution of diazotrophy and nodulation in the Burkholderiaceae.</title>
        <authorList>
            <person name="Estrada-de los Santos P."/>
            <person name="Palmer M."/>
            <person name="Chavez-Ramirez B."/>
            <person name="Beukes C."/>
            <person name="Steenkamp E.T."/>
            <person name="Hirsch A.M."/>
            <person name="Manyaka P."/>
            <person name="Maluk M."/>
            <person name="Lafos M."/>
            <person name="Crook M."/>
            <person name="Gross E."/>
            <person name="Simon M.F."/>
            <person name="Bueno dos Reis Junior F."/>
            <person name="Poole P.S."/>
            <person name="Venter S.N."/>
            <person name="James E.K."/>
        </authorList>
    </citation>
    <scope>NUCLEOTIDE SEQUENCE [LARGE SCALE GENOMIC DNA]</scope>
    <source>
        <strain evidence="1 2">JPY 581</strain>
    </source>
</reference>
<sequence length="89" mass="9475">MSKQKTTRSETSALGLVSRMTGRPYREIWLGTGRSIRGSVSKEFGPAAALAGLTAGLPQAPLVYGAACGQHESAGNMYKFCLAIEEARR</sequence>
<dbReference type="EMBL" id="PNYC01000003">
    <property type="protein sequence ID" value="PMS37687.1"/>
    <property type="molecule type" value="Genomic_DNA"/>
</dbReference>
<protein>
    <submittedName>
        <fullName evidence="1">Uncharacterized protein</fullName>
    </submittedName>
</protein>
<dbReference type="Proteomes" id="UP000235777">
    <property type="component" value="Unassembled WGS sequence"/>
</dbReference>
<keyword evidence="2" id="KW-1185">Reference proteome</keyword>
<accession>A0A2N7X7U9</accession>
<proteinExistence type="predicted"/>
<comment type="caution">
    <text evidence="1">The sequence shown here is derived from an EMBL/GenBank/DDBJ whole genome shotgun (WGS) entry which is preliminary data.</text>
</comment>
<name>A0A2N7X7U9_9BURK</name>
<evidence type="ECO:0000313" key="1">
    <source>
        <dbReference type="EMBL" id="PMS37687.1"/>
    </source>
</evidence>